<dbReference type="EMBL" id="MU004184">
    <property type="protein sequence ID" value="KAF2499719.1"/>
    <property type="molecule type" value="Genomic_DNA"/>
</dbReference>
<feature type="compositionally biased region" description="Gly residues" evidence="1">
    <location>
        <begin position="109"/>
        <end position="122"/>
    </location>
</feature>
<organism evidence="3 4">
    <name type="scientific">Lophium mytilinum</name>
    <dbReference type="NCBI Taxonomy" id="390894"/>
    <lineage>
        <taxon>Eukaryota</taxon>
        <taxon>Fungi</taxon>
        <taxon>Dikarya</taxon>
        <taxon>Ascomycota</taxon>
        <taxon>Pezizomycotina</taxon>
        <taxon>Dothideomycetes</taxon>
        <taxon>Pleosporomycetidae</taxon>
        <taxon>Mytilinidiales</taxon>
        <taxon>Mytilinidiaceae</taxon>
        <taxon>Lophium</taxon>
    </lineage>
</organism>
<evidence type="ECO:0000313" key="3">
    <source>
        <dbReference type="EMBL" id="KAF2499719.1"/>
    </source>
</evidence>
<dbReference type="AlphaFoldDB" id="A0A6A6R586"/>
<dbReference type="InterPro" id="IPR019007">
    <property type="entry name" value="Wbp11/ELF5/Saf1_N"/>
</dbReference>
<keyword evidence="4" id="KW-1185">Reference proteome</keyword>
<protein>
    <recommendedName>
        <fullName evidence="2">Wbp11/ELF5/Saf1 N-terminal domain-containing protein</fullName>
    </recommendedName>
</protein>
<dbReference type="GO" id="GO:0006396">
    <property type="term" value="P:RNA processing"/>
    <property type="evidence" value="ECO:0007669"/>
    <property type="project" value="InterPro"/>
</dbReference>
<evidence type="ECO:0000256" key="1">
    <source>
        <dbReference type="SAM" id="MobiDB-lite"/>
    </source>
</evidence>
<feature type="region of interest" description="Disordered" evidence="1">
    <location>
        <begin position="1"/>
        <end position="184"/>
    </location>
</feature>
<evidence type="ECO:0000259" key="2">
    <source>
        <dbReference type="Pfam" id="PF09429"/>
    </source>
</evidence>
<proteinExistence type="predicted"/>
<evidence type="ECO:0000313" key="4">
    <source>
        <dbReference type="Proteomes" id="UP000799750"/>
    </source>
</evidence>
<dbReference type="OrthoDB" id="5597581at2759"/>
<accession>A0A6A6R586</accession>
<reference evidence="3" key="1">
    <citation type="journal article" date="2020" name="Stud. Mycol.">
        <title>101 Dothideomycetes genomes: a test case for predicting lifestyles and emergence of pathogens.</title>
        <authorList>
            <person name="Haridas S."/>
            <person name="Albert R."/>
            <person name="Binder M."/>
            <person name="Bloem J."/>
            <person name="Labutti K."/>
            <person name="Salamov A."/>
            <person name="Andreopoulos B."/>
            <person name="Baker S."/>
            <person name="Barry K."/>
            <person name="Bills G."/>
            <person name="Bluhm B."/>
            <person name="Cannon C."/>
            <person name="Castanera R."/>
            <person name="Culley D."/>
            <person name="Daum C."/>
            <person name="Ezra D."/>
            <person name="Gonzalez J."/>
            <person name="Henrissat B."/>
            <person name="Kuo A."/>
            <person name="Liang C."/>
            <person name="Lipzen A."/>
            <person name="Lutzoni F."/>
            <person name="Magnuson J."/>
            <person name="Mondo S."/>
            <person name="Nolan M."/>
            <person name="Ohm R."/>
            <person name="Pangilinan J."/>
            <person name="Park H.-J."/>
            <person name="Ramirez L."/>
            <person name="Alfaro M."/>
            <person name="Sun H."/>
            <person name="Tritt A."/>
            <person name="Yoshinaga Y."/>
            <person name="Zwiers L.-H."/>
            <person name="Turgeon B."/>
            <person name="Goodwin S."/>
            <person name="Spatafora J."/>
            <person name="Crous P."/>
            <person name="Grigoriev I."/>
        </authorList>
    </citation>
    <scope>NUCLEOTIDE SEQUENCE</scope>
    <source>
        <strain evidence="3">CBS 269.34</strain>
    </source>
</reference>
<feature type="domain" description="Wbp11/ELF5/Saf1 N-terminal" evidence="2">
    <location>
        <begin position="4"/>
        <end position="81"/>
    </location>
</feature>
<gene>
    <name evidence="3" type="ORF">BU16DRAFT_524172</name>
</gene>
<name>A0A6A6R586_9PEZI</name>
<feature type="compositionally biased region" description="Basic and acidic residues" evidence="1">
    <location>
        <begin position="320"/>
        <end position="329"/>
    </location>
</feature>
<dbReference type="Proteomes" id="UP000799750">
    <property type="component" value="Unassembled WGS sequence"/>
</dbReference>
<dbReference type="Pfam" id="PF09429">
    <property type="entry name" value="Wbp11"/>
    <property type="match status" value="1"/>
</dbReference>
<feature type="region of interest" description="Disordered" evidence="1">
    <location>
        <begin position="250"/>
        <end position="269"/>
    </location>
</feature>
<feature type="region of interest" description="Disordered" evidence="1">
    <location>
        <begin position="320"/>
        <end position="351"/>
    </location>
</feature>
<sequence length="351" mass="38396">MAKEKSVNPAQAAHKAEKAKALKKGKAQVQAQRQERLAKRNPERLQREIEDLKARGEGGDLRPHDRQRLGQLEKEAAAVKKAREALGDKAPRFGGGEERRDGNDRRGGRGGTRGGSRGGGVLGKRRRDGERSGGESSSDTDEDARHIPMPRDTPPPLPRRHGSRSNGNANDTPLGEPRLPHVLPPKPAAKIVYESAPQMRDLRKEATSKFVPTAVQSKLKLAKGGVQGRLLEPEELEKLEKEGYAAAEKAAEAGVEEAEHRLANPAVGKADMDLDAMEAEFEREMRDIEMEGSRTVDRDAKGAAEAAVQEAEHLMIAAEAEGKIRDSKSEGQTAERVLRHVEMEEVEDEDL</sequence>
<feature type="compositionally biased region" description="Basic and acidic residues" evidence="1">
    <location>
        <begin position="33"/>
        <end position="107"/>
    </location>
</feature>